<dbReference type="Proteomes" id="UP001235840">
    <property type="component" value="Unassembled WGS sequence"/>
</dbReference>
<dbReference type="Pfam" id="PF02621">
    <property type="entry name" value="VitK2_biosynth"/>
    <property type="match status" value="1"/>
</dbReference>
<organism evidence="5 6">
    <name type="scientific">Caldalkalibacillus horti</name>
    <dbReference type="NCBI Taxonomy" id="77523"/>
    <lineage>
        <taxon>Bacteria</taxon>
        <taxon>Bacillati</taxon>
        <taxon>Bacillota</taxon>
        <taxon>Bacilli</taxon>
        <taxon>Bacillales</taxon>
        <taxon>Bacillaceae</taxon>
        <taxon>Caldalkalibacillus</taxon>
    </lineage>
</organism>
<proteinExistence type="inferred from homology"/>
<comment type="similarity">
    <text evidence="4">Belongs to the MqnA/MqnD family. MqnA subfamily.</text>
</comment>
<dbReference type="PANTHER" id="PTHR37690:SF1">
    <property type="entry name" value="CHORISMATE DEHYDRATASE"/>
    <property type="match status" value="1"/>
</dbReference>
<dbReference type="GO" id="GO:0016829">
    <property type="term" value="F:lyase activity"/>
    <property type="evidence" value="ECO:0007669"/>
    <property type="project" value="UniProtKB-KW"/>
</dbReference>
<dbReference type="InterPro" id="IPR003773">
    <property type="entry name" value="Menaquinone_biosynth"/>
</dbReference>
<evidence type="ECO:0000256" key="4">
    <source>
        <dbReference type="HAMAP-Rule" id="MF_00995"/>
    </source>
</evidence>
<dbReference type="RefSeq" id="WP_307392625.1">
    <property type="nucleotide sequence ID" value="NZ_BAAADK010000011.1"/>
</dbReference>
<dbReference type="CDD" id="cd13634">
    <property type="entry name" value="PBP2_Sco4506"/>
    <property type="match status" value="1"/>
</dbReference>
<keyword evidence="2 4" id="KW-0474">Menaquinone biosynthesis</keyword>
<sequence>MLKVGKINYANALPVYFSLPIDQLKERMAFVSEVPASLNKKMLTGELDAGPISSFAYALNSKQYLVLPDLSVSSKGKVRSIFLFSKKPIHELNGASIALTSSSATSIALLKVILKSFIQIDVTYQTMTPSLTEMLQEHEAALLIGDDAIRANWQEPDLYTYDLGELWHKYTGKRMTFAVWVVQKTVASSRSVLIEELSQAFIESKRITVQNRQPLVEEACRMYGGSFAFWDQYFAGLSYDFTKDHIDGLETFYELSYQNGLLPEPSKVELWQPNKVICK</sequence>
<evidence type="ECO:0000313" key="6">
    <source>
        <dbReference type="Proteomes" id="UP001235840"/>
    </source>
</evidence>
<protein>
    <recommendedName>
        <fullName evidence="4">Chorismate dehydratase</fullName>
        <ecNumber evidence="4">4.2.1.151</ecNumber>
    </recommendedName>
    <alternativeName>
        <fullName evidence="4">Menaquinone biosynthetic enzyme MqnA</fullName>
    </alternativeName>
</protein>
<dbReference type="PANTHER" id="PTHR37690">
    <property type="entry name" value="CHORISMATE DEHYDRATASE"/>
    <property type="match status" value="1"/>
</dbReference>
<comment type="pathway">
    <text evidence="1 4">Quinol/quinone metabolism; menaquinone biosynthesis.</text>
</comment>
<dbReference type="EMBL" id="JAUSTY010000005">
    <property type="protein sequence ID" value="MDQ0165467.1"/>
    <property type="molecule type" value="Genomic_DNA"/>
</dbReference>
<comment type="function">
    <text evidence="4">Catalyzes the dehydration of chorismate into 3-[(1-carboxyvinyl)oxy]benzoate, a step in the biosynthesis of menaquinone (MK, vitamin K2).</text>
</comment>
<name>A0ABT9VXC5_9BACI</name>
<evidence type="ECO:0000256" key="3">
    <source>
        <dbReference type="ARBA" id="ARBA00023239"/>
    </source>
</evidence>
<dbReference type="HAMAP" id="MF_00995">
    <property type="entry name" value="MqnA"/>
    <property type="match status" value="1"/>
</dbReference>
<reference evidence="5 6" key="1">
    <citation type="submission" date="2023-07" db="EMBL/GenBank/DDBJ databases">
        <title>Genomic Encyclopedia of Type Strains, Phase IV (KMG-IV): sequencing the most valuable type-strain genomes for metagenomic binning, comparative biology and taxonomic classification.</title>
        <authorList>
            <person name="Goeker M."/>
        </authorList>
    </citation>
    <scope>NUCLEOTIDE SEQUENCE [LARGE SCALE GENOMIC DNA]</scope>
    <source>
        <strain evidence="5 6">DSM 12751</strain>
    </source>
</reference>
<gene>
    <name evidence="4" type="primary">mqnA</name>
    <name evidence="5" type="ORF">J2S11_001368</name>
</gene>
<evidence type="ECO:0000313" key="5">
    <source>
        <dbReference type="EMBL" id="MDQ0165467.1"/>
    </source>
</evidence>
<keyword evidence="6" id="KW-1185">Reference proteome</keyword>
<evidence type="ECO:0000256" key="2">
    <source>
        <dbReference type="ARBA" id="ARBA00022428"/>
    </source>
</evidence>
<evidence type="ECO:0000256" key="1">
    <source>
        <dbReference type="ARBA" id="ARBA00004863"/>
    </source>
</evidence>
<dbReference type="InterPro" id="IPR030868">
    <property type="entry name" value="MqnA"/>
</dbReference>
<dbReference type="SUPFAM" id="SSF53850">
    <property type="entry name" value="Periplasmic binding protein-like II"/>
    <property type="match status" value="1"/>
</dbReference>
<keyword evidence="3 4" id="KW-0456">Lyase</keyword>
<comment type="catalytic activity">
    <reaction evidence="4">
        <text>chorismate = 3-[(1-carboxyvinyl)-oxy]benzoate + H2O</text>
        <dbReference type="Rhea" id="RHEA:40051"/>
        <dbReference type="ChEBI" id="CHEBI:15377"/>
        <dbReference type="ChEBI" id="CHEBI:29748"/>
        <dbReference type="ChEBI" id="CHEBI:76981"/>
        <dbReference type="EC" id="4.2.1.151"/>
    </reaction>
</comment>
<dbReference type="EC" id="4.2.1.151" evidence="4"/>
<accession>A0ABT9VXC5</accession>
<comment type="caution">
    <text evidence="5">The sequence shown here is derived from an EMBL/GenBank/DDBJ whole genome shotgun (WGS) entry which is preliminary data.</text>
</comment>
<dbReference type="Gene3D" id="3.40.190.10">
    <property type="entry name" value="Periplasmic binding protein-like II"/>
    <property type="match status" value="2"/>
</dbReference>